<proteinExistence type="predicted"/>
<reference evidence="1" key="1">
    <citation type="submission" date="2014-09" db="EMBL/GenBank/DDBJ databases">
        <authorList>
            <person name="Magalhaes I.L.F."/>
            <person name="Oliveira U."/>
            <person name="Santos F.R."/>
            <person name="Vidigal T.H.D.A."/>
            <person name="Brescovit A.D."/>
            <person name="Santos A.J."/>
        </authorList>
    </citation>
    <scope>NUCLEOTIDE SEQUENCE</scope>
    <source>
        <tissue evidence="1">Shoot tissue taken approximately 20 cm above the soil surface</tissue>
    </source>
</reference>
<evidence type="ECO:0000313" key="1">
    <source>
        <dbReference type="EMBL" id="JAE24678.1"/>
    </source>
</evidence>
<organism evidence="1">
    <name type="scientific">Arundo donax</name>
    <name type="common">Giant reed</name>
    <name type="synonym">Donax arundinaceus</name>
    <dbReference type="NCBI Taxonomy" id="35708"/>
    <lineage>
        <taxon>Eukaryota</taxon>
        <taxon>Viridiplantae</taxon>
        <taxon>Streptophyta</taxon>
        <taxon>Embryophyta</taxon>
        <taxon>Tracheophyta</taxon>
        <taxon>Spermatophyta</taxon>
        <taxon>Magnoliopsida</taxon>
        <taxon>Liliopsida</taxon>
        <taxon>Poales</taxon>
        <taxon>Poaceae</taxon>
        <taxon>PACMAD clade</taxon>
        <taxon>Arundinoideae</taxon>
        <taxon>Arundineae</taxon>
        <taxon>Arundo</taxon>
    </lineage>
</organism>
<dbReference type="AlphaFoldDB" id="A0A0A9GVP6"/>
<sequence length="55" mass="6058">MCRWRVAVAGGLLPLPGMEASSTHQSIFSPTTFVVLNYRIIKSEQVLHPLLAAHL</sequence>
<name>A0A0A9GVP6_ARUDO</name>
<dbReference type="EMBL" id="GBRH01173218">
    <property type="protein sequence ID" value="JAE24678.1"/>
    <property type="molecule type" value="Transcribed_RNA"/>
</dbReference>
<protein>
    <submittedName>
        <fullName evidence="1">Uncharacterized protein</fullName>
    </submittedName>
</protein>
<accession>A0A0A9GVP6</accession>
<reference evidence="1" key="2">
    <citation type="journal article" date="2015" name="Data Brief">
        <title>Shoot transcriptome of the giant reed, Arundo donax.</title>
        <authorList>
            <person name="Barrero R.A."/>
            <person name="Guerrero F.D."/>
            <person name="Moolhuijzen P."/>
            <person name="Goolsby J.A."/>
            <person name="Tidwell J."/>
            <person name="Bellgard S.E."/>
            <person name="Bellgard M.I."/>
        </authorList>
    </citation>
    <scope>NUCLEOTIDE SEQUENCE</scope>
    <source>
        <tissue evidence="1">Shoot tissue taken approximately 20 cm above the soil surface</tissue>
    </source>
</reference>